<sequence length="519" mass="59018">MDECIIGSEWVERYMGQCIHNDIQLAGFICGVVAVPLWMVAHIVLLRINHWEYKQSKEVSLMPILHLVLADTVNVMGAYMASQLGTQILIGLYFLLADIALCSHYIICNVPLTWRPQIIYNALKLHCWKRKSGVSVLLLPWALTGLYTSYRLIYNTSISTYSLQSNSNRILLGVNNQSEKWSTLIVTVGYLCGVISTLLYWVACLPRICRVFQEKTFSQRQCTFYLLSIPANLFYLIGVFTQATSHTLILHTLPWTVGRLGLIGIDIGMLLQILQNRRKQDGWHEIDESVVSLLSRSDEEKELCPELGDEEALWVPLRPPNNTYLNKMSKIAKDLSSSSQFVETDHSDEYSEETVLPPSKETELSKTQTKLSVIPTIKAESMTDTSSEGETMKQSDLEWDFEWGSGELRPLNSHDVMEILAAEDAAQSIGGSTIQHHRNSGDIYIYDEETLLHSELQKQTSVSDSEIEKHSTYRGQYTLPENQLQRDFFMDPFNANGDDNQNNNVVHWFNERSMDGLNS</sequence>
<reference evidence="1" key="1">
    <citation type="submission" date="2022-03" db="EMBL/GenBank/DDBJ databases">
        <authorList>
            <person name="Martin C."/>
        </authorList>
    </citation>
    <scope>NUCLEOTIDE SEQUENCE</scope>
</reference>
<dbReference type="AlphaFoldDB" id="A0A8J1UAB3"/>
<dbReference type="PANTHER" id="PTHR16201:SF34">
    <property type="entry name" value="LYSOSOMAL AMINO ACID TRANSPORTER 1"/>
    <property type="match status" value="1"/>
</dbReference>
<evidence type="ECO:0000313" key="1">
    <source>
        <dbReference type="EMBL" id="CAH1773140.1"/>
    </source>
</evidence>
<dbReference type="Proteomes" id="UP000749559">
    <property type="component" value="Unassembled WGS sequence"/>
</dbReference>
<dbReference type="GO" id="GO:0015174">
    <property type="term" value="F:basic amino acid transmembrane transporter activity"/>
    <property type="evidence" value="ECO:0007669"/>
    <property type="project" value="TreeGrafter"/>
</dbReference>
<dbReference type="EMBL" id="CAIIXF020000001">
    <property type="protein sequence ID" value="CAH1773140.1"/>
    <property type="molecule type" value="Genomic_DNA"/>
</dbReference>
<accession>A0A8J1UAB3</accession>
<organism evidence="1 2">
    <name type="scientific">Owenia fusiformis</name>
    <name type="common">Polychaete worm</name>
    <dbReference type="NCBI Taxonomy" id="6347"/>
    <lineage>
        <taxon>Eukaryota</taxon>
        <taxon>Metazoa</taxon>
        <taxon>Spiralia</taxon>
        <taxon>Lophotrochozoa</taxon>
        <taxon>Annelida</taxon>
        <taxon>Polychaeta</taxon>
        <taxon>Sedentaria</taxon>
        <taxon>Canalipalpata</taxon>
        <taxon>Sabellida</taxon>
        <taxon>Oweniida</taxon>
        <taxon>Oweniidae</taxon>
        <taxon>Owenia</taxon>
    </lineage>
</organism>
<name>A0A8J1UAB3_OWEFU</name>
<evidence type="ECO:0000313" key="2">
    <source>
        <dbReference type="Proteomes" id="UP000749559"/>
    </source>
</evidence>
<keyword evidence="2" id="KW-1185">Reference proteome</keyword>
<proteinExistence type="predicted"/>
<protein>
    <submittedName>
        <fullName evidence="1">Uncharacterized protein</fullName>
    </submittedName>
</protein>
<dbReference type="OrthoDB" id="6104155at2759"/>
<dbReference type="InterPro" id="IPR051415">
    <property type="entry name" value="LAAT-1"/>
</dbReference>
<gene>
    <name evidence="1" type="ORF">OFUS_LOCUS781</name>
</gene>
<dbReference type="PANTHER" id="PTHR16201">
    <property type="entry name" value="SEVEN TRANSMEMBRANE PROTEIN 1-RELATED"/>
    <property type="match status" value="1"/>
</dbReference>
<comment type="caution">
    <text evidence="1">The sequence shown here is derived from an EMBL/GenBank/DDBJ whole genome shotgun (WGS) entry which is preliminary data.</text>
</comment>
<dbReference type="GO" id="GO:0016020">
    <property type="term" value="C:membrane"/>
    <property type="evidence" value="ECO:0007669"/>
    <property type="project" value="TreeGrafter"/>
</dbReference>